<dbReference type="Proteomes" id="UP001223743">
    <property type="component" value="Unassembled WGS sequence"/>
</dbReference>
<evidence type="ECO:0000313" key="7">
    <source>
        <dbReference type="EMBL" id="MDQ0517797.1"/>
    </source>
</evidence>
<evidence type="ECO:0000256" key="5">
    <source>
        <dbReference type="ARBA" id="ARBA00022840"/>
    </source>
</evidence>
<keyword evidence="3" id="KW-0813">Transport</keyword>
<dbReference type="RefSeq" id="WP_266282742.1">
    <property type="nucleotide sequence ID" value="NZ_JAPKNF010000002.1"/>
</dbReference>
<dbReference type="InterPro" id="IPR013563">
    <property type="entry name" value="Oligopep_ABC_C"/>
</dbReference>
<dbReference type="GO" id="GO:0005524">
    <property type="term" value="F:ATP binding"/>
    <property type="evidence" value="ECO:0007669"/>
    <property type="project" value="UniProtKB-KW"/>
</dbReference>
<dbReference type="InterPro" id="IPR003593">
    <property type="entry name" value="AAA+_ATPase"/>
</dbReference>
<proteinExistence type="inferred from homology"/>
<dbReference type="Pfam" id="PF08352">
    <property type="entry name" value="oligo_HPY"/>
    <property type="match status" value="1"/>
</dbReference>
<dbReference type="InterPro" id="IPR050319">
    <property type="entry name" value="ABC_transp_ATP-bind"/>
</dbReference>
<dbReference type="InterPro" id="IPR027417">
    <property type="entry name" value="P-loop_NTPase"/>
</dbReference>
<dbReference type="Pfam" id="PF00005">
    <property type="entry name" value="ABC_tran"/>
    <property type="match status" value="1"/>
</dbReference>
<reference evidence="7 8" key="1">
    <citation type="submission" date="2023-07" db="EMBL/GenBank/DDBJ databases">
        <title>Genomic Encyclopedia of Type Strains, Phase IV (KMG-IV): sequencing the most valuable type-strain genomes for metagenomic binning, comparative biology and taxonomic classification.</title>
        <authorList>
            <person name="Goeker M."/>
        </authorList>
    </citation>
    <scope>NUCLEOTIDE SEQUENCE [LARGE SCALE GENOMIC DNA]</scope>
    <source>
        <strain evidence="7 8">B1-1</strain>
    </source>
</reference>
<comment type="subcellular location">
    <subcellularLocation>
        <location evidence="1">Cell inner membrane</location>
        <topology evidence="1">Peripheral membrane protein</topology>
    </subcellularLocation>
</comment>
<sequence>MNAHVMNAPALSVRRLMRLFHNAAEPDAMPVGVRDVSLEIAPGEVVGLIGESGCGKTTLGRCIVGLERPDSGDVLVGGADFTALAGRKKRAFRRNVQVVFQKPETSLNPRMTVARFVGEALANFEIVPRAARRERLEMLASLVGLHAAALDRYPHQLSGGERQRVAIMRALASEPQVIVLDEPTSALDVSVQAQVLRTLKALQAEVRTAMLFISHDVAVVRYVASRVLVMYLGVIVEEGPADSVFASPSHPYTRALLAAAPRLKPRRDTVPPMRGELDLRAVRPGECPVRPRCPLAHDRCRAAPPMIDLGTGHRAACWLAEDLETQNSQQTDREKTAS</sequence>
<dbReference type="SMART" id="SM00382">
    <property type="entry name" value="AAA"/>
    <property type="match status" value="1"/>
</dbReference>
<name>A0ABU0MA13_9HYPH</name>
<dbReference type="SUPFAM" id="SSF52540">
    <property type="entry name" value="P-loop containing nucleoside triphosphate hydrolases"/>
    <property type="match status" value="1"/>
</dbReference>
<evidence type="ECO:0000313" key="8">
    <source>
        <dbReference type="Proteomes" id="UP001223743"/>
    </source>
</evidence>
<keyword evidence="8" id="KW-1185">Reference proteome</keyword>
<evidence type="ECO:0000259" key="6">
    <source>
        <dbReference type="PROSITE" id="PS50893"/>
    </source>
</evidence>
<feature type="domain" description="ABC transporter" evidence="6">
    <location>
        <begin position="14"/>
        <end position="257"/>
    </location>
</feature>
<dbReference type="CDD" id="cd03257">
    <property type="entry name" value="ABC_NikE_OppD_transporters"/>
    <property type="match status" value="1"/>
</dbReference>
<dbReference type="Gene3D" id="3.40.50.300">
    <property type="entry name" value="P-loop containing nucleotide triphosphate hydrolases"/>
    <property type="match status" value="1"/>
</dbReference>
<keyword evidence="5 7" id="KW-0067">ATP-binding</keyword>
<dbReference type="PROSITE" id="PS50893">
    <property type="entry name" value="ABC_TRANSPORTER_2"/>
    <property type="match status" value="1"/>
</dbReference>
<dbReference type="NCBIfam" id="TIGR01727">
    <property type="entry name" value="oligo_HPY"/>
    <property type="match status" value="1"/>
</dbReference>
<evidence type="ECO:0000256" key="2">
    <source>
        <dbReference type="ARBA" id="ARBA00005417"/>
    </source>
</evidence>
<protein>
    <submittedName>
        <fullName evidence="7">Oligopeptide/dipeptide ABC transporter ATP-binding protein</fullName>
    </submittedName>
</protein>
<organism evidence="7 8">
    <name type="scientific">Kaistia geumhonensis</name>
    <dbReference type="NCBI Taxonomy" id="410839"/>
    <lineage>
        <taxon>Bacteria</taxon>
        <taxon>Pseudomonadati</taxon>
        <taxon>Pseudomonadota</taxon>
        <taxon>Alphaproteobacteria</taxon>
        <taxon>Hyphomicrobiales</taxon>
        <taxon>Kaistiaceae</taxon>
        <taxon>Kaistia</taxon>
    </lineage>
</organism>
<evidence type="ECO:0000256" key="4">
    <source>
        <dbReference type="ARBA" id="ARBA00022741"/>
    </source>
</evidence>
<dbReference type="EMBL" id="JAUSWJ010000001">
    <property type="protein sequence ID" value="MDQ0517797.1"/>
    <property type="molecule type" value="Genomic_DNA"/>
</dbReference>
<dbReference type="PANTHER" id="PTHR43776">
    <property type="entry name" value="TRANSPORT ATP-BINDING PROTEIN"/>
    <property type="match status" value="1"/>
</dbReference>
<comment type="caution">
    <text evidence="7">The sequence shown here is derived from an EMBL/GenBank/DDBJ whole genome shotgun (WGS) entry which is preliminary data.</text>
</comment>
<gene>
    <name evidence="7" type="ORF">QO015_003410</name>
</gene>
<keyword evidence="4" id="KW-0547">Nucleotide-binding</keyword>
<evidence type="ECO:0000256" key="1">
    <source>
        <dbReference type="ARBA" id="ARBA00004417"/>
    </source>
</evidence>
<accession>A0ABU0MA13</accession>
<comment type="similarity">
    <text evidence="2">Belongs to the ABC transporter superfamily.</text>
</comment>
<dbReference type="PANTHER" id="PTHR43776:SF7">
    <property type="entry name" value="D,D-DIPEPTIDE TRANSPORT ATP-BINDING PROTEIN DDPF-RELATED"/>
    <property type="match status" value="1"/>
</dbReference>
<dbReference type="InterPro" id="IPR003439">
    <property type="entry name" value="ABC_transporter-like_ATP-bd"/>
</dbReference>
<evidence type="ECO:0000256" key="3">
    <source>
        <dbReference type="ARBA" id="ARBA00022448"/>
    </source>
</evidence>